<dbReference type="AlphaFoldDB" id="A0A0W0GAH3"/>
<dbReference type="Proteomes" id="UP000054988">
    <property type="component" value="Unassembled WGS sequence"/>
</dbReference>
<proteinExistence type="predicted"/>
<evidence type="ECO:0000313" key="1">
    <source>
        <dbReference type="EMBL" id="KTB33720.1"/>
    </source>
</evidence>
<evidence type="ECO:0000313" key="3">
    <source>
        <dbReference type="Proteomes" id="UP000054988"/>
    </source>
</evidence>
<gene>
    <name evidence="1" type="ORF">WG66_13705</name>
    <name evidence="2" type="ORF">WG66_1842</name>
</gene>
<comment type="caution">
    <text evidence="2">The sequence shown here is derived from an EMBL/GenBank/DDBJ whole genome shotgun (WGS) entry which is preliminary data.</text>
</comment>
<accession>A0A0W0GAH3</accession>
<reference evidence="2 3" key="1">
    <citation type="submission" date="2015-12" db="EMBL/GenBank/DDBJ databases">
        <title>Draft genome sequence of Moniliophthora roreri, the causal agent of frosty pod rot of cacao.</title>
        <authorList>
            <person name="Aime M.C."/>
            <person name="Diaz-Valderrama J.R."/>
            <person name="Kijpornyongpan T."/>
            <person name="Phillips-Mora W."/>
        </authorList>
    </citation>
    <scope>NUCLEOTIDE SEQUENCE [LARGE SCALE GENOMIC DNA]</scope>
    <source>
        <strain evidence="2 3">MCA 2952</strain>
    </source>
</reference>
<dbReference type="EMBL" id="LATX01002146">
    <property type="protein sequence ID" value="KTB33720.1"/>
    <property type="molecule type" value="Genomic_DNA"/>
</dbReference>
<protein>
    <submittedName>
        <fullName evidence="2">Uncharacterized protein</fullName>
    </submittedName>
</protein>
<name>A0A0W0GAH3_MONRR</name>
<dbReference type="EMBL" id="LATX01000661">
    <property type="protein sequence ID" value="KTB45581.1"/>
    <property type="molecule type" value="Genomic_DNA"/>
</dbReference>
<organism evidence="2 3">
    <name type="scientific">Moniliophthora roreri</name>
    <name type="common">Frosty pod rot fungus</name>
    <name type="synonym">Monilia roreri</name>
    <dbReference type="NCBI Taxonomy" id="221103"/>
    <lineage>
        <taxon>Eukaryota</taxon>
        <taxon>Fungi</taxon>
        <taxon>Dikarya</taxon>
        <taxon>Basidiomycota</taxon>
        <taxon>Agaricomycotina</taxon>
        <taxon>Agaricomycetes</taxon>
        <taxon>Agaricomycetidae</taxon>
        <taxon>Agaricales</taxon>
        <taxon>Marasmiineae</taxon>
        <taxon>Marasmiaceae</taxon>
        <taxon>Moniliophthora</taxon>
    </lineage>
</organism>
<evidence type="ECO:0000313" key="2">
    <source>
        <dbReference type="EMBL" id="KTB45581.1"/>
    </source>
</evidence>
<sequence>MAHNTFQFLHFRTKAFEIASESRKITRLYEIKAENPTRKWAKHTLAIIKDIRSEVL</sequence>